<feature type="transmembrane region" description="Helical" evidence="1">
    <location>
        <begin position="94"/>
        <end position="114"/>
    </location>
</feature>
<reference evidence="3" key="1">
    <citation type="journal article" date="2019" name="Int. J. Syst. Evol. Microbiol.">
        <title>The Global Catalogue of Microorganisms (GCM) 10K type strain sequencing project: providing services to taxonomists for standard genome sequencing and annotation.</title>
        <authorList>
            <consortium name="The Broad Institute Genomics Platform"/>
            <consortium name="The Broad Institute Genome Sequencing Center for Infectious Disease"/>
            <person name="Wu L."/>
            <person name="Ma J."/>
        </authorList>
    </citation>
    <scope>NUCLEOTIDE SEQUENCE [LARGE SCALE GENOMIC DNA]</scope>
    <source>
        <strain evidence="3">JCM 15974</strain>
    </source>
</reference>
<name>A0ABP3TMN0_9FLAO</name>
<proteinExistence type="predicted"/>
<keyword evidence="3" id="KW-1185">Reference proteome</keyword>
<dbReference type="EMBL" id="BAAAGE010000001">
    <property type="protein sequence ID" value="GAA0712870.1"/>
    <property type="molecule type" value="Genomic_DNA"/>
</dbReference>
<sequence>MKTEYIILKNAILNNNCPECYATKSLQLSFKQKKVLSKLYTRTEKEVIESMDCQKCGTTIYPGRWTDDIERVYEYHKKTISVASSGIRFTKLSYAILFLLILIVSCAIGAFLFFPDLFANTF</sequence>
<keyword evidence="1" id="KW-0472">Membrane</keyword>
<dbReference type="RefSeq" id="WP_343909977.1">
    <property type="nucleotide sequence ID" value="NZ_BAAAGE010000001.1"/>
</dbReference>
<organism evidence="2 3">
    <name type="scientific">Aquimarina litoralis</name>
    <dbReference type="NCBI Taxonomy" id="584605"/>
    <lineage>
        <taxon>Bacteria</taxon>
        <taxon>Pseudomonadati</taxon>
        <taxon>Bacteroidota</taxon>
        <taxon>Flavobacteriia</taxon>
        <taxon>Flavobacteriales</taxon>
        <taxon>Flavobacteriaceae</taxon>
        <taxon>Aquimarina</taxon>
    </lineage>
</organism>
<evidence type="ECO:0000256" key="1">
    <source>
        <dbReference type="SAM" id="Phobius"/>
    </source>
</evidence>
<dbReference type="Proteomes" id="UP001501758">
    <property type="component" value="Unassembled WGS sequence"/>
</dbReference>
<comment type="caution">
    <text evidence="2">The sequence shown here is derived from an EMBL/GenBank/DDBJ whole genome shotgun (WGS) entry which is preliminary data.</text>
</comment>
<evidence type="ECO:0000313" key="2">
    <source>
        <dbReference type="EMBL" id="GAA0712870.1"/>
    </source>
</evidence>
<protein>
    <submittedName>
        <fullName evidence="2">Uncharacterized protein</fullName>
    </submittedName>
</protein>
<evidence type="ECO:0000313" key="3">
    <source>
        <dbReference type="Proteomes" id="UP001501758"/>
    </source>
</evidence>
<gene>
    <name evidence="2" type="ORF">GCM10009430_03840</name>
</gene>
<accession>A0ABP3TMN0</accession>
<keyword evidence="1" id="KW-0812">Transmembrane</keyword>
<keyword evidence="1" id="KW-1133">Transmembrane helix</keyword>